<protein>
    <submittedName>
        <fullName evidence="2">Uncharacterized protein</fullName>
    </submittedName>
</protein>
<evidence type="ECO:0000256" key="1">
    <source>
        <dbReference type="SAM" id="MobiDB-lite"/>
    </source>
</evidence>
<feature type="compositionally biased region" description="Basic residues" evidence="1">
    <location>
        <begin position="182"/>
        <end position="193"/>
    </location>
</feature>
<comment type="caution">
    <text evidence="2">The sequence shown here is derived from an EMBL/GenBank/DDBJ whole genome shotgun (WGS) entry which is preliminary data.</text>
</comment>
<feature type="compositionally biased region" description="Polar residues" evidence="1">
    <location>
        <begin position="1"/>
        <end position="15"/>
    </location>
</feature>
<dbReference type="Proteomes" id="UP000784294">
    <property type="component" value="Unassembled WGS sequence"/>
</dbReference>
<feature type="region of interest" description="Disordered" evidence="1">
    <location>
        <begin position="182"/>
        <end position="218"/>
    </location>
</feature>
<proteinExistence type="predicted"/>
<dbReference type="AlphaFoldDB" id="A0A3S5BS74"/>
<keyword evidence="3" id="KW-1185">Reference proteome</keyword>
<dbReference type="EMBL" id="CAAALY010026322">
    <property type="protein sequence ID" value="VEL15890.1"/>
    <property type="molecule type" value="Genomic_DNA"/>
</dbReference>
<feature type="region of interest" description="Disordered" evidence="1">
    <location>
        <begin position="1"/>
        <end position="30"/>
    </location>
</feature>
<accession>A0A3S5BS74</accession>
<organism evidence="2 3">
    <name type="scientific">Protopolystoma xenopodis</name>
    <dbReference type="NCBI Taxonomy" id="117903"/>
    <lineage>
        <taxon>Eukaryota</taxon>
        <taxon>Metazoa</taxon>
        <taxon>Spiralia</taxon>
        <taxon>Lophotrochozoa</taxon>
        <taxon>Platyhelminthes</taxon>
        <taxon>Monogenea</taxon>
        <taxon>Polyopisthocotylea</taxon>
        <taxon>Polystomatidea</taxon>
        <taxon>Polystomatidae</taxon>
        <taxon>Protopolystoma</taxon>
    </lineage>
</organism>
<sequence length="218" mass="24193">MSVSVQTRSALSASNHPKLRLQNPSSQSSFRSIRHGQYKPIHPIHIPTLSMQHIHLHKHTHGAFSTKVMLDLRRLAYISGLHITGHIMSERCAPLASSLITSCQNKESLKECVLFTTTRQQECISSRVAAAHHTVEGFLWAKRFPKAAVPSRFDADFFSIRSQTPCLNPLVSVWVGGSRRRPGRLHGRLTRQRRSAEQRESTCAGASQAGASDPPAAF</sequence>
<reference evidence="2" key="1">
    <citation type="submission" date="2018-11" db="EMBL/GenBank/DDBJ databases">
        <authorList>
            <consortium name="Pathogen Informatics"/>
        </authorList>
    </citation>
    <scope>NUCLEOTIDE SEQUENCE</scope>
</reference>
<evidence type="ECO:0000313" key="2">
    <source>
        <dbReference type="EMBL" id="VEL15890.1"/>
    </source>
</evidence>
<name>A0A3S5BS74_9PLAT</name>
<gene>
    <name evidence="2" type="ORF">PXEA_LOCUS9330</name>
</gene>
<evidence type="ECO:0000313" key="3">
    <source>
        <dbReference type="Proteomes" id="UP000784294"/>
    </source>
</evidence>